<feature type="non-terminal residue" evidence="1">
    <location>
        <position position="228"/>
    </location>
</feature>
<gene>
    <name evidence="1" type="ORF">METZ01_LOCUS515765</name>
</gene>
<proteinExistence type="predicted"/>
<dbReference type="SUPFAM" id="SSF51971">
    <property type="entry name" value="Nucleotide-binding domain"/>
    <property type="match status" value="1"/>
</dbReference>
<dbReference type="AlphaFoldDB" id="A0A383F1P1"/>
<dbReference type="PANTHER" id="PTHR43100">
    <property type="entry name" value="GLUTAMATE SYNTHASE [NADPH] SMALL CHAIN"/>
    <property type="match status" value="1"/>
</dbReference>
<accession>A0A383F1P1</accession>
<dbReference type="InterPro" id="IPR036188">
    <property type="entry name" value="FAD/NAD-bd_sf"/>
</dbReference>
<reference evidence="1" key="1">
    <citation type="submission" date="2018-05" db="EMBL/GenBank/DDBJ databases">
        <authorList>
            <person name="Lanie J.A."/>
            <person name="Ng W.-L."/>
            <person name="Kazmierczak K.M."/>
            <person name="Andrzejewski T.M."/>
            <person name="Davidsen T.M."/>
            <person name="Wayne K.J."/>
            <person name="Tettelin H."/>
            <person name="Glass J.I."/>
            <person name="Rusch D."/>
            <person name="Podicherti R."/>
            <person name="Tsui H.-C.T."/>
            <person name="Winkler M.E."/>
        </authorList>
    </citation>
    <scope>NUCLEOTIDE SEQUENCE</scope>
</reference>
<dbReference type="EMBL" id="UINC01230682">
    <property type="protein sequence ID" value="SVE62911.1"/>
    <property type="molecule type" value="Genomic_DNA"/>
</dbReference>
<dbReference type="InterPro" id="IPR051394">
    <property type="entry name" value="Glutamate_Synthase"/>
</dbReference>
<evidence type="ECO:0008006" key="2">
    <source>
        <dbReference type="Google" id="ProtNLM"/>
    </source>
</evidence>
<name>A0A383F1P1_9ZZZZ</name>
<protein>
    <recommendedName>
        <fullName evidence="2">FAD/NAD(P)-binding domain-containing protein</fullName>
    </recommendedName>
</protein>
<sequence>KRRVKLMEDEGITFLTSVHIGIDILLKKLVDDFDAIVLCGGSEKPRDIPIEGRDLDGIHFAMNFLPQQNKRNEGDVISKDISIEAKGKNVLIIGGGDTGSDCLGTSLRQGAKNIYQFELLPQPPEERKLTNPWPEWPMIMRVSSSHEEAKSEIRKFSVSTKKFSGSDGKIKKVHAVEVKFGDPDPETGRTPLIEIPESKFELDVDLVLLAMGFVHPIHEGMISELAVK</sequence>
<organism evidence="1">
    <name type="scientific">marine metagenome</name>
    <dbReference type="NCBI Taxonomy" id="408172"/>
    <lineage>
        <taxon>unclassified sequences</taxon>
        <taxon>metagenomes</taxon>
        <taxon>ecological metagenomes</taxon>
    </lineage>
</organism>
<dbReference type="Gene3D" id="3.50.50.60">
    <property type="entry name" value="FAD/NAD(P)-binding domain"/>
    <property type="match status" value="1"/>
</dbReference>
<feature type="non-terminal residue" evidence="1">
    <location>
        <position position="1"/>
    </location>
</feature>
<evidence type="ECO:0000313" key="1">
    <source>
        <dbReference type="EMBL" id="SVE62911.1"/>
    </source>
</evidence>
<dbReference type="PANTHER" id="PTHR43100:SF1">
    <property type="entry name" value="GLUTAMATE SYNTHASE [NADPH] SMALL CHAIN"/>
    <property type="match status" value="1"/>
</dbReference>